<keyword evidence="2" id="KW-1185">Reference proteome</keyword>
<sequence length="119" mass="13566">MKKSEIRFTVELDPSNVPDKIFWDATDNPNEGLSDTKAIAVALWDHYHRSTMKIDLWTKDMEVLDMKRFIIEIMSGLADTAMTATGDQLMADDIENLCRTISKRVEEEFKAQNQPTGGK</sequence>
<dbReference type="EMBL" id="BAABHB010000006">
    <property type="protein sequence ID" value="GAA4409485.1"/>
    <property type="molecule type" value="Genomic_DNA"/>
</dbReference>
<dbReference type="InterPro" id="IPR019854">
    <property type="entry name" value="Motility-assoc_prot_GldC"/>
</dbReference>
<evidence type="ECO:0000313" key="1">
    <source>
        <dbReference type="EMBL" id="GAA4409485.1"/>
    </source>
</evidence>
<dbReference type="Proteomes" id="UP001500936">
    <property type="component" value="Unassembled WGS sequence"/>
</dbReference>
<gene>
    <name evidence="1" type="primary">gldC</name>
    <name evidence="1" type="ORF">GCM10023187_32930</name>
</gene>
<organism evidence="1 2">
    <name type="scientific">Nibrella viscosa</name>
    <dbReference type="NCBI Taxonomy" id="1084524"/>
    <lineage>
        <taxon>Bacteria</taxon>
        <taxon>Pseudomonadati</taxon>
        <taxon>Bacteroidota</taxon>
        <taxon>Cytophagia</taxon>
        <taxon>Cytophagales</taxon>
        <taxon>Spirosomataceae</taxon>
        <taxon>Nibrella</taxon>
    </lineage>
</organism>
<comment type="caution">
    <text evidence="1">The sequence shown here is derived from an EMBL/GenBank/DDBJ whole genome shotgun (WGS) entry which is preliminary data.</text>
</comment>
<name>A0ABP8KMM0_9BACT</name>
<protein>
    <submittedName>
        <fullName evidence="1">Gliding motility protein GldC</fullName>
    </submittedName>
</protein>
<accession>A0ABP8KMM0</accession>
<dbReference type="Pfam" id="PF19937">
    <property type="entry name" value="GldC-like"/>
    <property type="match status" value="1"/>
</dbReference>
<proteinExistence type="predicted"/>
<dbReference type="NCBIfam" id="TIGR03515">
    <property type="entry name" value="GldC"/>
    <property type="match status" value="1"/>
</dbReference>
<reference evidence="2" key="1">
    <citation type="journal article" date="2019" name="Int. J. Syst. Evol. Microbiol.">
        <title>The Global Catalogue of Microorganisms (GCM) 10K type strain sequencing project: providing services to taxonomists for standard genome sequencing and annotation.</title>
        <authorList>
            <consortium name="The Broad Institute Genomics Platform"/>
            <consortium name="The Broad Institute Genome Sequencing Center for Infectious Disease"/>
            <person name="Wu L."/>
            <person name="Ma J."/>
        </authorList>
    </citation>
    <scope>NUCLEOTIDE SEQUENCE [LARGE SCALE GENOMIC DNA]</scope>
    <source>
        <strain evidence="2">JCM 17925</strain>
    </source>
</reference>
<evidence type="ECO:0000313" key="2">
    <source>
        <dbReference type="Proteomes" id="UP001500936"/>
    </source>
</evidence>
<dbReference type="RefSeq" id="WP_345268937.1">
    <property type="nucleotide sequence ID" value="NZ_BAABHB010000006.1"/>
</dbReference>